<feature type="site" description="Substrate discrimination" evidence="6">
    <location>
        <position position="14"/>
    </location>
</feature>
<feature type="binding site" evidence="6">
    <location>
        <position position="9"/>
    </location>
    <ligand>
        <name>Mg(2+)</name>
        <dbReference type="ChEBI" id="CHEBI:18420"/>
    </ligand>
</feature>
<evidence type="ECO:0000313" key="8">
    <source>
        <dbReference type="EMBL" id="MDF9408042.1"/>
    </source>
</evidence>
<dbReference type="Gene3D" id="3.30.70.270">
    <property type="match status" value="1"/>
</dbReference>
<dbReference type="Proteomes" id="UP001154312">
    <property type="component" value="Unassembled WGS sequence"/>
</dbReference>
<dbReference type="GO" id="GO:0009432">
    <property type="term" value="P:SOS response"/>
    <property type="evidence" value="ECO:0007669"/>
    <property type="project" value="TreeGrafter"/>
</dbReference>
<keyword evidence="5 6" id="KW-0239">DNA-directed DNA polymerase</keyword>
<feature type="domain" description="UmuC" evidence="7">
    <location>
        <begin position="5"/>
        <end position="191"/>
    </location>
</feature>
<organism evidence="8 9">
    <name type="scientific">Pelotomaculum isophthalicicum JI</name>
    <dbReference type="NCBI Taxonomy" id="947010"/>
    <lineage>
        <taxon>Bacteria</taxon>
        <taxon>Bacillati</taxon>
        <taxon>Bacillota</taxon>
        <taxon>Clostridia</taxon>
        <taxon>Eubacteriales</taxon>
        <taxon>Desulfotomaculaceae</taxon>
        <taxon>Pelotomaculum</taxon>
    </lineage>
</organism>
<evidence type="ECO:0000256" key="3">
    <source>
        <dbReference type="ARBA" id="ARBA00022695"/>
    </source>
</evidence>
<dbReference type="PANTHER" id="PTHR11076">
    <property type="entry name" value="DNA REPAIR POLYMERASE UMUC / TRANSFERASE FAMILY MEMBER"/>
    <property type="match status" value="1"/>
</dbReference>
<name>A0A9X4H4Z0_9FIRM</name>
<dbReference type="RefSeq" id="WP_277443325.1">
    <property type="nucleotide sequence ID" value="NZ_JAKOAV010000009.1"/>
</dbReference>
<feature type="active site" evidence="6">
    <location>
        <position position="108"/>
    </location>
</feature>
<evidence type="ECO:0000256" key="2">
    <source>
        <dbReference type="ARBA" id="ARBA00022457"/>
    </source>
</evidence>
<comment type="subunit">
    <text evidence="6">Monomer.</text>
</comment>
<dbReference type="InterPro" id="IPR001126">
    <property type="entry name" value="UmuC"/>
</dbReference>
<dbReference type="EMBL" id="JAKOAV010000009">
    <property type="protein sequence ID" value="MDF9408042.1"/>
    <property type="molecule type" value="Genomic_DNA"/>
</dbReference>
<keyword evidence="6" id="KW-0479">Metal-binding</keyword>
<dbReference type="GO" id="GO:0003684">
    <property type="term" value="F:damaged DNA binding"/>
    <property type="evidence" value="ECO:0007669"/>
    <property type="project" value="InterPro"/>
</dbReference>
<dbReference type="InterPro" id="IPR050116">
    <property type="entry name" value="DNA_polymerase-Y"/>
</dbReference>
<dbReference type="SUPFAM" id="SSF100879">
    <property type="entry name" value="Lesion bypass DNA polymerase (Y-family), little finger domain"/>
    <property type="match status" value="1"/>
</dbReference>
<keyword evidence="4 6" id="KW-0227">DNA damage</keyword>
<dbReference type="InterPro" id="IPR043502">
    <property type="entry name" value="DNA/RNA_pol_sf"/>
</dbReference>
<dbReference type="NCBIfam" id="NF002848">
    <property type="entry name" value="PRK03103.1"/>
    <property type="match status" value="1"/>
</dbReference>
<keyword evidence="6 8" id="KW-0808">Transferase</keyword>
<keyword evidence="6" id="KW-0235">DNA replication</keyword>
<keyword evidence="6" id="KW-0963">Cytoplasm</keyword>
<comment type="caution">
    <text evidence="8">The sequence shown here is derived from an EMBL/GenBank/DDBJ whole genome shotgun (WGS) entry which is preliminary data.</text>
</comment>
<sequence>MNCPILLIDANSFFASCHIALNPELADIPVVVGGDEKKRHGICLAANYIAKREYGIKTGMAVREAREKLGNEGVIVSPQHSLYVDFSARILRIKRRYSPLVEPFSIDESWVDLTGTERLHKTDSSEEIASRLQKNILEETGIPTSVGIGPNKIISKMAAEIKKPLGITKVNFQDVPRVFWPLPVKELFGVGHRMEKNLWLLNIHSIGDLANYPAGTLKKRFGLIGLILKNSANGVDYSPVNPANLEVVKSAGHQITLPKDLAGHENIQVIIHELSEIVGRRVRIGGYTGKTVGLTLKDTEFQCLHRTQSMPYFSDLSEDIYGTAVVLLQRHWPYWKPVRMVGLTLSHLIKNSEEQLDLFGVTEKRRKITRALDKIKDRHGETAIFKATSLTGVSVMFQNRWGC</sequence>
<keyword evidence="6" id="KW-0238">DNA-binding</keyword>
<dbReference type="CDD" id="cd03586">
    <property type="entry name" value="PolY_Pol_IV_kappa"/>
    <property type="match status" value="1"/>
</dbReference>
<dbReference type="SUPFAM" id="SSF56672">
    <property type="entry name" value="DNA/RNA polymerases"/>
    <property type="match status" value="1"/>
</dbReference>
<keyword evidence="3 6" id="KW-0548">Nucleotidyltransferase</keyword>
<evidence type="ECO:0000259" key="7">
    <source>
        <dbReference type="PROSITE" id="PS50173"/>
    </source>
</evidence>
<evidence type="ECO:0000256" key="1">
    <source>
        <dbReference type="ARBA" id="ARBA00010945"/>
    </source>
</evidence>
<gene>
    <name evidence="6" type="primary">dinB</name>
    <name evidence="8" type="ORF">L7E55_06660</name>
</gene>
<evidence type="ECO:0000256" key="4">
    <source>
        <dbReference type="ARBA" id="ARBA00022763"/>
    </source>
</evidence>
<evidence type="ECO:0000256" key="5">
    <source>
        <dbReference type="ARBA" id="ARBA00022932"/>
    </source>
</evidence>
<dbReference type="Gene3D" id="3.30.1490.100">
    <property type="entry name" value="DNA polymerase, Y-family, little finger domain"/>
    <property type="match status" value="1"/>
</dbReference>
<dbReference type="GO" id="GO:0005829">
    <property type="term" value="C:cytosol"/>
    <property type="evidence" value="ECO:0007669"/>
    <property type="project" value="TreeGrafter"/>
</dbReference>
<dbReference type="Gene3D" id="1.10.150.20">
    <property type="entry name" value="5' to 3' exonuclease, C-terminal subdomain"/>
    <property type="match status" value="1"/>
</dbReference>
<comment type="catalytic activity">
    <reaction evidence="6">
        <text>DNA(n) + a 2'-deoxyribonucleoside 5'-triphosphate = DNA(n+1) + diphosphate</text>
        <dbReference type="Rhea" id="RHEA:22508"/>
        <dbReference type="Rhea" id="RHEA-COMP:17339"/>
        <dbReference type="Rhea" id="RHEA-COMP:17340"/>
        <dbReference type="ChEBI" id="CHEBI:33019"/>
        <dbReference type="ChEBI" id="CHEBI:61560"/>
        <dbReference type="ChEBI" id="CHEBI:173112"/>
        <dbReference type="EC" id="2.7.7.7"/>
    </reaction>
</comment>
<keyword evidence="6" id="KW-0234">DNA repair</keyword>
<dbReference type="AlphaFoldDB" id="A0A9X4H4Z0"/>
<comment type="function">
    <text evidence="6">Poorly processive, error-prone DNA polymerase involved in untargeted mutagenesis. Copies undamaged DNA at stalled replication forks, which arise in vivo from mismatched or misaligned primer ends. These misaligned primers can be extended by PolIV. Exhibits no 3'-5' exonuclease (proofreading) activity. May be involved in translesional synthesis, in conjunction with the beta clamp from PolIII.</text>
</comment>
<proteinExistence type="inferred from homology"/>
<keyword evidence="6" id="KW-0460">Magnesium</keyword>
<dbReference type="InterPro" id="IPR043128">
    <property type="entry name" value="Rev_trsase/Diguanyl_cyclase"/>
</dbReference>
<dbReference type="GO" id="GO:0000287">
    <property type="term" value="F:magnesium ion binding"/>
    <property type="evidence" value="ECO:0007669"/>
    <property type="project" value="UniProtKB-UniRule"/>
</dbReference>
<dbReference type="InterPro" id="IPR017961">
    <property type="entry name" value="DNA_pol_Y-fam_little_finger"/>
</dbReference>
<protein>
    <recommendedName>
        <fullName evidence="6">DNA polymerase IV</fullName>
        <shortName evidence="6">Pol IV</shortName>
        <ecNumber evidence="6">2.7.7.7</ecNumber>
    </recommendedName>
</protein>
<comment type="subcellular location">
    <subcellularLocation>
        <location evidence="6">Cytoplasm</location>
    </subcellularLocation>
</comment>
<accession>A0A9X4H4Z0</accession>
<evidence type="ECO:0000256" key="6">
    <source>
        <dbReference type="HAMAP-Rule" id="MF_01113"/>
    </source>
</evidence>
<dbReference type="InterPro" id="IPR022880">
    <property type="entry name" value="DNApol_IV"/>
</dbReference>
<evidence type="ECO:0000313" key="9">
    <source>
        <dbReference type="Proteomes" id="UP001154312"/>
    </source>
</evidence>
<dbReference type="GO" id="GO:0006281">
    <property type="term" value="P:DNA repair"/>
    <property type="evidence" value="ECO:0007669"/>
    <property type="project" value="UniProtKB-UniRule"/>
</dbReference>
<dbReference type="Pfam" id="PF00817">
    <property type="entry name" value="IMS"/>
    <property type="match status" value="1"/>
</dbReference>
<dbReference type="InterPro" id="IPR036775">
    <property type="entry name" value="DNA_pol_Y-fam_lit_finger_sf"/>
</dbReference>
<comment type="cofactor">
    <cofactor evidence="6">
        <name>Mg(2+)</name>
        <dbReference type="ChEBI" id="CHEBI:18420"/>
    </cofactor>
    <text evidence="6">Binds 2 magnesium ions per subunit.</text>
</comment>
<dbReference type="GO" id="GO:0042276">
    <property type="term" value="P:error-prone translesion synthesis"/>
    <property type="evidence" value="ECO:0007669"/>
    <property type="project" value="TreeGrafter"/>
</dbReference>
<dbReference type="Pfam" id="PF11799">
    <property type="entry name" value="IMS_C"/>
    <property type="match status" value="1"/>
</dbReference>
<dbReference type="PANTHER" id="PTHR11076:SF35">
    <property type="entry name" value="DNA REPAIR PROTEIN HOMOLOG YOBH"/>
    <property type="match status" value="1"/>
</dbReference>
<feature type="binding site" evidence="6">
    <location>
        <position position="107"/>
    </location>
    <ligand>
        <name>Mg(2+)</name>
        <dbReference type="ChEBI" id="CHEBI:18420"/>
    </ligand>
</feature>
<dbReference type="Gene3D" id="3.40.1170.60">
    <property type="match status" value="1"/>
</dbReference>
<dbReference type="EC" id="2.7.7.7" evidence="6"/>
<dbReference type="GO" id="GO:0006261">
    <property type="term" value="P:DNA-templated DNA replication"/>
    <property type="evidence" value="ECO:0007669"/>
    <property type="project" value="UniProtKB-UniRule"/>
</dbReference>
<dbReference type="HAMAP" id="MF_01113">
    <property type="entry name" value="DNApol_IV"/>
    <property type="match status" value="1"/>
</dbReference>
<keyword evidence="2 6" id="KW-0515">Mutator protein</keyword>
<reference evidence="8" key="1">
    <citation type="submission" date="2022-02" db="EMBL/GenBank/DDBJ databases">
        <authorList>
            <person name="Leng L."/>
        </authorList>
    </citation>
    <scope>NUCLEOTIDE SEQUENCE</scope>
    <source>
        <strain evidence="8">JI</strain>
    </source>
</reference>
<dbReference type="PROSITE" id="PS50173">
    <property type="entry name" value="UMUC"/>
    <property type="match status" value="1"/>
</dbReference>
<comment type="similarity">
    <text evidence="1 6">Belongs to the DNA polymerase type-Y family.</text>
</comment>
<keyword evidence="9" id="KW-1185">Reference proteome</keyword>
<dbReference type="GO" id="GO:0003887">
    <property type="term" value="F:DNA-directed DNA polymerase activity"/>
    <property type="evidence" value="ECO:0007669"/>
    <property type="project" value="UniProtKB-UniRule"/>
</dbReference>